<accession>A0ACB9L323</accession>
<keyword evidence="2" id="KW-1185">Reference proteome</keyword>
<sequence>MQNIEADCFSILSGPLMGLQIQSTLMSKGEGIPVAEKEGTENILEAGKLKDPCSEQFVVSIIESPVKNVCNPVWKMNVVT</sequence>
<evidence type="ECO:0000313" key="1">
    <source>
        <dbReference type="EMBL" id="KAI4304225.1"/>
    </source>
</evidence>
<proteinExistence type="predicted"/>
<dbReference type="EMBL" id="CM042891">
    <property type="protein sequence ID" value="KAI4304225.1"/>
    <property type="molecule type" value="Genomic_DNA"/>
</dbReference>
<comment type="caution">
    <text evidence="1">The sequence shown here is derived from an EMBL/GenBank/DDBJ whole genome shotgun (WGS) entry which is preliminary data.</text>
</comment>
<name>A0ACB9L323_9MYRT</name>
<protein>
    <submittedName>
        <fullName evidence="1">Uncharacterized protein</fullName>
    </submittedName>
</protein>
<evidence type="ECO:0000313" key="2">
    <source>
        <dbReference type="Proteomes" id="UP001057402"/>
    </source>
</evidence>
<organism evidence="1 2">
    <name type="scientific">Melastoma candidum</name>
    <dbReference type="NCBI Taxonomy" id="119954"/>
    <lineage>
        <taxon>Eukaryota</taxon>
        <taxon>Viridiplantae</taxon>
        <taxon>Streptophyta</taxon>
        <taxon>Embryophyta</taxon>
        <taxon>Tracheophyta</taxon>
        <taxon>Spermatophyta</taxon>
        <taxon>Magnoliopsida</taxon>
        <taxon>eudicotyledons</taxon>
        <taxon>Gunneridae</taxon>
        <taxon>Pentapetalae</taxon>
        <taxon>rosids</taxon>
        <taxon>malvids</taxon>
        <taxon>Myrtales</taxon>
        <taxon>Melastomataceae</taxon>
        <taxon>Melastomatoideae</taxon>
        <taxon>Melastomateae</taxon>
        <taxon>Melastoma</taxon>
    </lineage>
</organism>
<dbReference type="Proteomes" id="UP001057402">
    <property type="component" value="Chromosome 12"/>
</dbReference>
<gene>
    <name evidence="1" type="ORF">MLD38_039768</name>
</gene>
<reference evidence="2" key="1">
    <citation type="journal article" date="2023" name="Front. Plant Sci.">
        <title>Chromosomal-level genome assembly of Melastoma candidum provides insights into trichome evolution.</title>
        <authorList>
            <person name="Zhong Y."/>
            <person name="Wu W."/>
            <person name="Sun C."/>
            <person name="Zou P."/>
            <person name="Liu Y."/>
            <person name="Dai S."/>
            <person name="Zhou R."/>
        </authorList>
    </citation>
    <scope>NUCLEOTIDE SEQUENCE [LARGE SCALE GENOMIC DNA]</scope>
</reference>